<dbReference type="Pfam" id="PF26184">
    <property type="entry name" value="Ig_NUP210_8th"/>
    <property type="match status" value="1"/>
</dbReference>
<dbReference type="Pfam" id="PF24991">
    <property type="entry name" value="Ig_NUP210_4th"/>
    <property type="match status" value="1"/>
</dbReference>
<evidence type="ECO:0000256" key="10">
    <source>
        <dbReference type="SAM" id="Phobius"/>
    </source>
</evidence>
<evidence type="ECO:0000256" key="6">
    <source>
        <dbReference type="ARBA" id="ARBA00023136"/>
    </source>
</evidence>
<dbReference type="InterPro" id="IPR058779">
    <property type="entry name" value="Ig_NUP210_13th"/>
</dbReference>
<dbReference type="Pfam" id="PF22957">
    <property type="entry name" value="NUP210_Ig"/>
    <property type="match status" value="1"/>
</dbReference>
<dbReference type="SUPFAM" id="SSF49373">
    <property type="entry name" value="Invasin/intimin cell-adhesion fragments"/>
    <property type="match status" value="2"/>
</dbReference>
<gene>
    <name evidence="12" type="primary">NUP210</name>
    <name evidence="12" type="ORF">BLAG_LOCUS11463</name>
</gene>
<feature type="transmembrane region" description="Helical" evidence="10">
    <location>
        <begin position="1960"/>
        <end position="1982"/>
    </location>
</feature>
<dbReference type="InterPro" id="IPR003343">
    <property type="entry name" value="Big_2"/>
</dbReference>
<evidence type="ECO:0000256" key="5">
    <source>
        <dbReference type="ARBA" id="ARBA00022989"/>
    </source>
</evidence>
<dbReference type="Pfam" id="PF22959">
    <property type="entry name" value="Ig_NUP210_15th"/>
    <property type="match status" value="1"/>
</dbReference>
<evidence type="ECO:0000256" key="1">
    <source>
        <dbReference type="ARBA" id="ARBA00004590"/>
    </source>
</evidence>
<dbReference type="Pfam" id="PF22969">
    <property type="entry name" value="Ig_NUP210_2nd"/>
    <property type="match status" value="2"/>
</dbReference>
<dbReference type="InterPro" id="IPR045197">
    <property type="entry name" value="NUP210-like"/>
</dbReference>
<evidence type="ECO:0000256" key="9">
    <source>
        <dbReference type="SAM" id="MobiDB-lite"/>
    </source>
</evidence>
<dbReference type="Pfam" id="PF02368">
    <property type="entry name" value="Big_2"/>
    <property type="match status" value="1"/>
</dbReference>
<dbReference type="Pfam" id="PF26183">
    <property type="entry name" value="Ig_NUP210_14th"/>
    <property type="match status" value="1"/>
</dbReference>
<dbReference type="OrthoDB" id="361283at2759"/>
<dbReference type="Pfam" id="PF22963">
    <property type="entry name" value="Ig_NUP210_3rd"/>
    <property type="match status" value="1"/>
</dbReference>
<dbReference type="PANTHER" id="PTHR23019:SF0">
    <property type="entry name" value="NUCLEAR PORE MEMBRANE GLYCOPROTEIN 210"/>
    <property type="match status" value="1"/>
</dbReference>
<dbReference type="InterPro" id="IPR056899">
    <property type="entry name" value="Ig_NUP210_9th"/>
</dbReference>
<dbReference type="Pfam" id="PF26182">
    <property type="entry name" value="Ig_NUP210_5th"/>
    <property type="match status" value="1"/>
</dbReference>
<dbReference type="Pfam" id="PF25354">
    <property type="entry name" value="Ig_NUP210_16th"/>
    <property type="match status" value="1"/>
</dbReference>
<comment type="similarity">
    <text evidence="2">Belongs to the NUP210 family.</text>
</comment>
<keyword evidence="13" id="KW-1185">Reference proteome</keyword>
<proteinExistence type="inferred from homology"/>
<dbReference type="GO" id="GO:0005643">
    <property type="term" value="C:nuclear pore"/>
    <property type="evidence" value="ECO:0007669"/>
    <property type="project" value="TreeGrafter"/>
</dbReference>
<dbReference type="Proteomes" id="UP000838412">
    <property type="component" value="Chromosome 18"/>
</dbReference>
<evidence type="ECO:0000313" key="12">
    <source>
        <dbReference type="EMBL" id="CAH1250898.1"/>
    </source>
</evidence>
<dbReference type="InterPro" id="IPR056897">
    <property type="entry name" value="Ig_NUP210_4th"/>
</dbReference>
<dbReference type="SMART" id="SM00635">
    <property type="entry name" value="BID_2"/>
    <property type="match status" value="3"/>
</dbReference>
<dbReference type="Gene3D" id="2.60.40.1080">
    <property type="match status" value="2"/>
</dbReference>
<organism evidence="12 13">
    <name type="scientific">Branchiostoma lanceolatum</name>
    <name type="common">Common lancelet</name>
    <name type="synonym">Amphioxus lanceolatum</name>
    <dbReference type="NCBI Taxonomy" id="7740"/>
    <lineage>
        <taxon>Eukaryota</taxon>
        <taxon>Metazoa</taxon>
        <taxon>Chordata</taxon>
        <taxon>Cephalochordata</taxon>
        <taxon>Leptocardii</taxon>
        <taxon>Amphioxiformes</taxon>
        <taxon>Branchiostomatidae</taxon>
        <taxon>Branchiostoma</taxon>
    </lineage>
</organism>
<dbReference type="Pfam" id="PF22962">
    <property type="entry name" value="Ig_NUP210_7th"/>
    <property type="match status" value="1"/>
</dbReference>
<feature type="compositionally biased region" description="Low complexity" evidence="9">
    <location>
        <begin position="1993"/>
        <end position="2003"/>
    </location>
</feature>
<name>A0A8J9ZCY0_BRALA</name>
<feature type="domain" description="BIG2" evidence="11">
    <location>
        <begin position="552"/>
        <end position="624"/>
    </location>
</feature>
<evidence type="ECO:0000256" key="8">
    <source>
        <dbReference type="ARBA" id="ARBA00023242"/>
    </source>
</evidence>
<dbReference type="FunFam" id="2.60.40.1080:FF:000007">
    <property type="entry name" value="Nuclear Pore complex Protein"/>
    <property type="match status" value="1"/>
</dbReference>
<keyword evidence="6 10" id="KW-0472">Membrane</keyword>
<dbReference type="GO" id="GO:0031965">
    <property type="term" value="C:nuclear membrane"/>
    <property type="evidence" value="ECO:0007669"/>
    <property type="project" value="UniProtKB-SubCell"/>
</dbReference>
<keyword evidence="7" id="KW-0325">Glycoprotein</keyword>
<dbReference type="PANTHER" id="PTHR23019">
    <property type="entry name" value="NUCLEAR PORE MEMBRANE GLYCOPROTEIN GP210-RELATED"/>
    <property type="match status" value="1"/>
</dbReference>
<keyword evidence="4" id="KW-0732">Signal</keyword>
<evidence type="ECO:0000256" key="2">
    <source>
        <dbReference type="ARBA" id="ARBA00007313"/>
    </source>
</evidence>
<dbReference type="InterPro" id="IPR055099">
    <property type="entry name" value="Ig_NUP210_7th"/>
</dbReference>
<dbReference type="Pfam" id="PF24902">
    <property type="entry name" value="Ig_NUP210_9th"/>
    <property type="match status" value="1"/>
</dbReference>
<dbReference type="InterPro" id="IPR056898">
    <property type="entry name" value="Ig_NUP210_6th"/>
</dbReference>
<dbReference type="EMBL" id="OV696703">
    <property type="protein sequence ID" value="CAH1250898.1"/>
    <property type="molecule type" value="Genomic_DNA"/>
</dbReference>
<evidence type="ECO:0000256" key="4">
    <source>
        <dbReference type="ARBA" id="ARBA00022729"/>
    </source>
</evidence>
<dbReference type="InterPro" id="IPR008964">
    <property type="entry name" value="Invasin/intimin_cell_adhesion"/>
</dbReference>
<keyword evidence="3 10" id="KW-0812">Transmembrane</keyword>
<evidence type="ECO:0000259" key="11">
    <source>
        <dbReference type="SMART" id="SM00635"/>
    </source>
</evidence>
<protein>
    <submittedName>
        <fullName evidence="12">NUP210 protein</fullName>
    </submittedName>
</protein>
<evidence type="ECO:0000256" key="3">
    <source>
        <dbReference type="ARBA" id="ARBA00022692"/>
    </source>
</evidence>
<dbReference type="Pfam" id="PF26181">
    <property type="entry name" value="Ig_NUP210_13th"/>
    <property type="match status" value="1"/>
</dbReference>
<feature type="domain" description="BIG2" evidence="11">
    <location>
        <begin position="1178"/>
        <end position="1253"/>
    </location>
</feature>
<reference evidence="12" key="1">
    <citation type="submission" date="2022-01" db="EMBL/GenBank/DDBJ databases">
        <authorList>
            <person name="Braso-Vives M."/>
        </authorList>
    </citation>
    <scope>NUCLEOTIDE SEQUENCE</scope>
</reference>
<keyword evidence="5 10" id="KW-1133">Transmembrane helix</keyword>
<dbReference type="InterPro" id="IPR055098">
    <property type="entry name" value="Ig_NUP210_3rd"/>
</dbReference>
<comment type="subcellular location">
    <subcellularLocation>
        <location evidence="1">Nucleus membrane</location>
        <topology evidence="1">Single-pass membrane protein</topology>
    </subcellularLocation>
</comment>
<dbReference type="InterPro" id="IPR055095">
    <property type="entry name" value="NUP210_Ig_C"/>
</dbReference>
<evidence type="ECO:0000256" key="7">
    <source>
        <dbReference type="ARBA" id="ARBA00023180"/>
    </source>
</evidence>
<dbReference type="InterPro" id="IPR057586">
    <property type="entry name" value="Ig_NUP210_16th"/>
</dbReference>
<dbReference type="Pfam" id="PF24935">
    <property type="entry name" value="Ig_NUP210_6th"/>
    <property type="match status" value="1"/>
</dbReference>
<feature type="region of interest" description="Disordered" evidence="9">
    <location>
        <begin position="1993"/>
        <end position="2013"/>
    </location>
</feature>
<accession>A0A8J9ZCY0</accession>
<dbReference type="Pfam" id="PF22967">
    <property type="entry name" value="Ig_NUP210_1st"/>
    <property type="match status" value="1"/>
</dbReference>
<feature type="domain" description="BIG2" evidence="11">
    <location>
        <begin position="1571"/>
        <end position="1646"/>
    </location>
</feature>
<sequence>MVFGVDLPSLPNLTESGEGERPPDEENVARNAFASKLNAPKVLLPYYSTVATNFTLEASDGCFTWRSTRPEVATVQIIPLHHGRECSNKAVVTAISTQPNKLTSIILAEEQETGQMLRCDVIVDRIHSITVETTTRELYLEDSPESFEIKALDDELNTFSSLEGEEFDWTLVNDPESDVPAATILSSLEGEEFDWTLVNDPESDVPAATILSSLEGEEFDWTLVNDPESDVPAATILSSLEGEEFDWTLVNDPESDVPAATILRILRFADTSYAAPPDVLTLESAGKQGNVALVEGIKTGSAKVNIRLKDPIYKDVSPADVQLVVIDNLLLNPSYDVYLVQGQRIKYSVERFRQGKINEVAMPSPQYRFELQGGSYKVASLDRDSSTVTALAMGTTTLTLYDKSILSVCTHYVWKICPGISDIKLQEAPHHPTAGIHVVEPGSLKFIIAPGKNNILETGREYEVTIEVYSKNPHKIYPSENLFIEGHFPTDFFEVLHSSKNGSYHVVRTVQKGFPDIKGTMKGIIKTNGEADLLPTPVEGTQSVEIYDPIQVLPPITVFPWEPTNRLTYQKTLKAIGGSGAFTWSSSAAAVATVNSKGLVTTATVGSTVVTATDVKNTAHSGKAKVYVLPPSDIQFLPSPVEAEIGTTLDLPLALFADLSQNPRILHHYDDCKQLKMDFKFSDKAVFQLVEGVYYFCAVDSPVNTSCRAVQVKALTQGHTQLTATYRHASVNLQATVTIAGYNPLKPVDPEEIAVVAIGSSKDVVFQGGPLPWVLDSSKYSPRALAEKDAPVSIEHIPSYKNLHIFRVSCKDIGDQTLTSTVENGPTAKNQFPASARTTVQFVCAIPTSLQLHPFLRYPQSDLPCPITKESGQQIPVHNFKNLDVDVVVTDGNGRHFDNFSSLAIAWETSNQSLADFASSITTTREVHGQGKYSGHKVLTSMQTVVPKKKRGVMTITGSIQGYNKHFFQYHGIKITTDLSPRISSSLDLLLVDDVKLAPDSVSIFNHPSDKVQIDVSGGSGHFHVEPSDSKISQVFYNDKTRKIEVVPVENGALTLTVHDLCLEMPRPARAVIHISGVEVIEVKMVDKVQLYNTIRADVRVLDSSGEPLAATVFPLMNLTPHPATDIISVRPDPQLEADPYTVRYEVKGEALGHTTLSFQASAKSGETISSLPMNVQVFPPLKLSPRNITLIIGEVFQVVAIGGPQPLADIIYSIGNRDIATIDKSGLIEAVAVGDTVVTGVAQTEDPESRATVTCSQDQVFVYVVRLTGVKIHMPLNRIQTGEKMPLYVMGVNEHQTPFTFGHAVPGLTFHWSLGNKDVIDLQPVYKENGVTLSEDDVYAMRVRALNQGQTNIRLRVKWSPHSYDQVEVGTTLTDTAHLHVFEKLRLIVPETDGSLLLMSPKSVGQIRTNRDGACKVVYELISCPEEGSVVAVDSQGKVTAGTISGQANVKVTAVEESGLKQTIIVLVKVKPVSYITVNSETDVASVGNKLSVIPVGMTITLRVSFHDNVGEEFHATSSALKKRPNRFDLTQISRGPENGTFVLKAAHVGHTILKVWDEGNPRIADYVPIPVGYAISPALATVSRGDVICLSTQLKLKEGSLAKWETSDHRTVQVVSTTGLALASNPGTTTINYRLSATQATHTEVQQLHIHEEYNLRCQPDRGYDRRGIRPVGGLGPRVTVVPVDEVQILTNGVKFVTNVPQQEPYLVPVVLGTGASNLQGTGNCSKDLLASMTEQQAFLQKSLFHCGLLFSSDLTGVSAREMFLATPGFDPESGRYFCRVSQVQQNQHQIQAMSTVDTSLQLQIFVQAADGQTEVSSTVASLRFYPAFHLSKADLLLSNKQPRGEVTMSGVLDVLNSLQVVPSDSTLLQIGSPRVADSTYTTVVYPISLQDTQSPWKRDLTDIYLTLTCSLTGQVVKVPVNLVAETVEQVQTVNYHPREGVPTWGVLIRAILENYEFWILLVLTAIAICAATFITYHAIVGSGSSQPSQQSSLYLHQSPTAVPPPPYSSASPGKDLATYIARLLTTLPLGIAIPDYGHLPPEQNPTMEHRLQPNGGVTSITQQNFLAS</sequence>
<keyword evidence="8" id="KW-0539">Nucleus</keyword>
<evidence type="ECO:0000313" key="13">
    <source>
        <dbReference type="Proteomes" id="UP000838412"/>
    </source>
</evidence>
<dbReference type="InterPro" id="IPR055096">
    <property type="entry name" value="Ig_NUP210_1st"/>
</dbReference>
<feature type="region of interest" description="Disordered" evidence="9">
    <location>
        <begin position="1"/>
        <end position="25"/>
    </location>
</feature>
<dbReference type="InterPro" id="IPR055094">
    <property type="entry name" value="NUP210_Ig15"/>
</dbReference>
<dbReference type="InterPro" id="IPR055097">
    <property type="entry name" value="Ig_NUP210_2nd"/>
</dbReference>